<keyword evidence="5" id="KW-0863">Zinc-finger</keyword>
<sequence length="553" mass="59883">MTDCEKPFACSTSGCSMSFTNEDQLSVHKKKHDMMLNLNNNSKNTGFVADQTPTPTRFIRNCEEVGLFQDLQVNPFEETFRRAVEEGNTGTLTAGITDDTLHTPHIFPYIPGVLSTSNQILEDNVEECPPSVSLTEKSTEDDGASVIEPEVCGAMKLSVSDTPELMKDVPTTSGKNDALSPDMIVAATNAPIAPKLLPRSPTPHLSINGEEVQLLLKTADGKLMQLSATPVEVINSVSTHVGSKQQQQQQQQQQTVVIRTEPALRCASRSEPKKPVVSRMSLAKMKLKQALSKNAALQTPRPAEGCAKSIAEHTTTAGAKDSAKKTADQLKKKDILERNRASSMRARARRKAWIQQLERNVTNVNEANAALQMEVKALRAEVAKLKTLLLAHRDCPVTKAMQKGKSRAFPSASARGNGIVLGPKIISMNPEILTVPVAANVAKRLAPYACPESAGLPKKPSLSITKNPVIFPKVDCGGANLAIPNATIIKGLPTLKIVGVNQFLPEKEDAPKQQQILIVQNQPRKLCEAAARQIIQINPNYEVEHAASKSTGT</sequence>
<dbReference type="EMBL" id="GL446584">
    <property type="protein sequence ID" value="EFN87576.1"/>
    <property type="molecule type" value="Genomic_DNA"/>
</dbReference>
<dbReference type="PROSITE" id="PS50157">
    <property type="entry name" value="ZINC_FINGER_C2H2_2"/>
    <property type="match status" value="1"/>
</dbReference>
<evidence type="ECO:0000256" key="1">
    <source>
        <dbReference type="ARBA" id="ARBA00004123"/>
    </source>
</evidence>
<comment type="subcellular location">
    <subcellularLocation>
        <location evidence="1">Nucleus</location>
    </subcellularLocation>
</comment>
<dbReference type="Gene3D" id="3.30.160.60">
    <property type="entry name" value="Classic Zinc Finger"/>
    <property type="match status" value="1"/>
</dbReference>
<dbReference type="InParanoid" id="E2B9P2"/>
<protein>
    <submittedName>
        <fullName evidence="9">Cyclic AMP-dependent transcription factor ATF-2</fullName>
    </submittedName>
</protein>
<evidence type="ECO:0000313" key="10">
    <source>
        <dbReference type="Proteomes" id="UP000008237"/>
    </source>
</evidence>
<dbReference type="InterPro" id="IPR046347">
    <property type="entry name" value="bZIP_sf"/>
</dbReference>
<dbReference type="CDD" id="cd14687">
    <property type="entry name" value="bZIP_ATF2"/>
    <property type="match status" value="1"/>
</dbReference>
<dbReference type="STRING" id="610380.E2B9P2"/>
<keyword evidence="5" id="KW-0479">Metal-binding</keyword>
<keyword evidence="10" id="KW-1185">Reference proteome</keyword>
<feature type="domain" description="BZIP" evidence="8">
    <location>
        <begin position="329"/>
        <end position="392"/>
    </location>
</feature>
<dbReference type="InterPro" id="IPR004827">
    <property type="entry name" value="bZIP"/>
</dbReference>
<organism evidence="10">
    <name type="scientific">Harpegnathos saltator</name>
    <name type="common">Jerdon's jumping ant</name>
    <dbReference type="NCBI Taxonomy" id="610380"/>
    <lineage>
        <taxon>Eukaryota</taxon>
        <taxon>Metazoa</taxon>
        <taxon>Ecdysozoa</taxon>
        <taxon>Arthropoda</taxon>
        <taxon>Hexapoda</taxon>
        <taxon>Insecta</taxon>
        <taxon>Pterygota</taxon>
        <taxon>Neoptera</taxon>
        <taxon>Endopterygota</taxon>
        <taxon>Hymenoptera</taxon>
        <taxon>Apocrita</taxon>
        <taxon>Aculeata</taxon>
        <taxon>Formicoidea</taxon>
        <taxon>Formicidae</taxon>
        <taxon>Ponerinae</taxon>
        <taxon>Ponerini</taxon>
        <taxon>Harpegnathos</taxon>
    </lineage>
</organism>
<dbReference type="SUPFAM" id="SSF57959">
    <property type="entry name" value="Leucine zipper domain"/>
    <property type="match status" value="1"/>
</dbReference>
<dbReference type="PROSITE" id="PS00028">
    <property type="entry name" value="ZINC_FINGER_C2H2_1"/>
    <property type="match status" value="1"/>
</dbReference>
<keyword evidence="5" id="KW-0862">Zinc</keyword>
<dbReference type="InterPro" id="IPR051027">
    <property type="entry name" value="bZIP_transcription_factors"/>
</dbReference>
<reference evidence="9 10" key="1">
    <citation type="journal article" date="2010" name="Science">
        <title>Genomic comparison of the ants Camponotus floridanus and Harpegnathos saltator.</title>
        <authorList>
            <person name="Bonasio R."/>
            <person name="Zhang G."/>
            <person name="Ye C."/>
            <person name="Mutti N.S."/>
            <person name="Fang X."/>
            <person name="Qin N."/>
            <person name="Donahue G."/>
            <person name="Yang P."/>
            <person name="Li Q."/>
            <person name="Li C."/>
            <person name="Zhang P."/>
            <person name="Huang Z."/>
            <person name="Berger S.L."/>
            <person name="Reinberg D."/>
            <person name="Wang J."/>
            <person name="Liebig J."/>
        </authorList>
    </citation>
    <scope>NUCLEOTIDE SEQUENCE [LARGE SCALE GENOMIC DNA]</scope>
    <source>
        <strain evidence="9 10">R22 G/1</strain>
    </source>
</reference>
<dbReference type="FunCoup" id="E2B9P2">
    <property type="interactions" value="1218"/>
</dbReference>
<evidence type="ECO:0000256" key="4">
    <source>
        <dbReference type="ARBA" id="ARBA00023242"/>
    </source>
</evidence>
<evidence type="ECO:0000256" key="6">
    <source>
        <dbReference type="SAM" id="Coils"/>
    </source>
</evidence>
<proteinExistence type="predicted"/>
<evidence type="ECO:0000256" key="2">
    <source>
        <dbReference type="ARBA" id="ARBA00023015"/>
    </source>
</evidence>
<dbReference type="InterPro" id="IPR036236">
    <property type="entry name" value="Znf_C2H2_sf"/>
</dbReference>
<feature type="coiled-coil region" evidence="6">
    <location>
        <begin position="354"/>
        <end position="388"/>
    </location>
</feature>
<dbReference type="SUPFAM" id="SSF57667">
    <property type="entry name" value="beta-beta-alpha zinc fingers"/>
    <property type="match status" value="1"/>
</dbReference>
<dbReference type="AlphaFoldDB" id="E2B9P2"/>
<name>E2B9P2_HARSA</name>
<evidence type="ECO:0000256" key="3">
    <source>
        <dbReference type="ARBA" id="ARBA00023163"/>
    </source>
</evidence>
<keyword evidence="3" id="KW-0804">Transcription</keyword>
<keyword evidence="4" id="KW-0539">Nucleus</keyword>
<dbReference type="GO" id="GO:0005634">
    <property type="term" value="C:nucleus"/>
    <property type="evidence" value="ECO:0007669"/>
    <property type="project" value="UniProtKB-SubCell"/>
</dbReference>
<dbReference type="GO" id="GO:0003700">
    <property type="term" value="F:DNA-binding transcription factor activity"/>
    <property type="evidence" value="ECO:0007669"/>
    <property type="project" value="InterPro"/>
</dbReference>
<feature type="domain" description="C2H2-type" evidence="7">
    <location>
        <begin position="8"/>
        <end position="32"/>
    </location>
</feature>
<evidence type="ECO:0000259" key="8">
    <source>
        <dbReference type="PROSITE" id="PS50217"/>
    </source>
</evidence>
<dbReference type="GO" id="GO:0008270">
    <property type="term" value="F:zinc ion binding"/>
    <property type="evidence" value="ECO:0007669"/>
    <property type="project" value="UniProtKB-KW"/>
</dbReference>
<keyword evidence="6" id="KW-0175">Coiled coil</keyword>
<evidence type="ECO:0000313" key="9">
    <source>
        <dbReference type="EMBL" id="EFN87576.1"/>
    </source>
</evidence>
<evidence type="ECO:0000256" key="5">
    <source>
        <dbReference type="PROSITE-ProRule" id="PRU00042"/>
    </source>
</evidence>
<dbReference type="PROSITE" id="PS50217">
    <property type="entry name" value="BZIP"/>
    <property type="match status" value="1"/>
</dbReference>
<dbReference type="InterPro" id="IPR013087">
    <property type="entry name" value="Znf_C2H2_type"/>
</dbReference>
<dbReference type="Proteomes" id="UP000008237">
    <property type="component" value="Unassembled WGS sequence"/>
</dbReference>
<dbReference type="OMA" id="PNYEVEH"/>
<evidence type="ECO:0000259" key="7">
    <source>
        <dbReference type="PROSITE" id="PS50157"/>
    </source>
</evidence>
<accession>E2B9P2</accession>
<keyword evidence="2" id="KW-0805">Transcription regulation</keyword>
<dbReference type="PANTHER" id="PTHR19304">
    <property type="entry name" value="CYCLIC-AMP RESPONSE ELEMENT BINDING PROTEIN"/>
    <property type="match status" value="1"/>
</dbReference>
<dbReference type="Gene3D" id="1.20.5.170">
    <property type="match status" value="1"/>
</dbReference>
<dbReference type="SMART" id="SM00338">
    <property type="entry name" value="BRLZ"/>
    <property type="match status" value="1"/>
</dbReference>
<dbReference type="OrthoDB" id="295274at2759"/>
<dbReference type="Pfam" id="PF00170">
    <property type="entry name" value="bZIP_1"/>
    <property type="match status" value="1"/>
</dbReference>
<dbReference type="SMART" id="SM00355">
    <property type="entry name" value="ZnF_C2H2"/>
    <property type="match status" value="1"/>
</dbReference>
<gene>
    <name evidence="9" type="ORF">EAI_07192</name>
</gene>